<organism evidence="1 2">
    <name type="scientific">Nesidiocoris tenuis</name>
    <dbReference type="NCBI Taxonomy" id="355587"/>
    <lineage>
        <taxon>Eukaryota</taxon>
        <taxon>Metazoa</taxon>
        <taxon>Ecdysozoa</taxon>
        <taxon>Arthropoda</taxon>
        <taxon>Hexapoda</taxon>
        <taxon>Insecta</taxon>
        <taxon>Pterygota</taxon>
        <taxon>Neoptera</taxon>
        <taxon>Paraneoptera</taxon>
        <taxon>Hemiptera</taxon>
        <taxon>Heteroptera</taxon>
        <taxon>Panheteroptera</taxon>
        <taxon>Cimicomorpha</taxon>
        <taxon>Miridae</taxon>
        <taxon>Dicyphina</taxon>
        <taxon>Nesidiocoris</taxon>
    </lineage>
</organism>
<gene>
    <name evidence="1" type="ORF">NTEN_LOCUS17322</name>
</gene>
<evidence type="ECO:0000313" key="1">
    <source>
        <dbReference type="EMBL" id="CAB0012615.1"/>
    </source>
</evidence>
<dbReference type="Proteomes" id="UP000479000">
    <property type="component" value="Unassembled WGS sequence"/>
</dbReference>
<accession>A0A6H5HA68</accession>
<dbReference type="AlphaFoldDB" id="A0A6H5HA68"/>
<dbReference type="EMBL" id="CADCXU010025607">
    <property type="protein sequence ID" value="CAB0012615.1"/>
    <property type="molecule type" value="Genomic_DNA"/>
</dbReference>
<proteinExistence type="predicted"/>
<keyword evidence="2" id="KW-1185">Reference proteome</keyword>
<sequence length="60" mass="6538">MSAFQRIFSNACLGMYSIASTKRRGFFDAMPRRLYAALARVGNATESESPAILAAAVELH</sequence>
<reference evidence="1 2" key="1">
    <citation type="submission" date="2020-02" db="EMBL/GenBank/DDBJ databases">
        <authorList>
            <person name="Ferguson B K."/>
        </authorList>
    </citation>
    <scope>NUCLEOTIDE SEQUENCE [LARGE SCALE GENOMIC DNA]</scope>
</reference>
<protein>
    <submittedName>
        <fullName evidence="1">Uncharacterized protein</fullName>
    </submittedName>
</protein>
<name>A0A6H5HA68_9HEMI</name>
<evidence type="ECO:0000313" key="2">
    <source>
        <dbReference type="Proteomes" id="UP000479000"/>
    </source>
</evidence>